<dbReference type="InterPro" id="IPR000210">
    <property type="entry name" value="BTB/POZ_dom"/>
</dbReference>
<proteinExistence type="predicted"/>
<dbReference type="PROSITE" id="PS50097">
    <property type="entry name" value="BTB"/>
    <property type="match status" value="1"/>
</dbReference>
<dbReference type="AlphaFoldDB" id="A0AA36DRT5"/>
<evidence type="ECO:0000313" key="3">
    <source>
        <dbReference type="Proteomes" id="UP001176961"/>
    </source>
</evidence>
<dbReference type="Pfam" id="PF02214">
    <property type="entry name" value="BTB_2"/>
    <property type="match status" value="2"/>
</dbReference>
<protein>
    <recommendedName>
        <fullName evidence="1">BTB domain-containing protein</fullName>
    </recommendedName>
</protein>
<dbReference type="CDD" id="cd18316">
    <property type="entry name" value="BTB_POZ_KCTD-like"/>
    <property type="match status" value="1"/>
</dbReference>
<organism evidence="2 3">
    <name type="scientific">Cylicocyclus nassatus</name>
    <name type="common">Nematode worm</name>
    <dbReference type="NCBI Taxonomy" id="53992"/>
    <lineage>
        <taxon>Eukaryota</taxon>
        <taxon>Metazoa</taxon>
        <taxon>Ecdysozoa</taxon>
        <taxon>Nematoda</taxon>
        <taxon>Chromadorea</taxon>
        <taxon>Rhabditida</taxon>
        <taxon>Rhabditina</taxon>
        <taxon>Rhabditomorpha</taxon>
        <taxon>Strongyloidea</taxon>
        <taxon>Strongylidae</taxon>
        <taxon>Cylicocyclus</taxon>
    </lineage>
</organism>
<dbReference type="Proteomes" id="UP001176961">
    <property type="component" value="Unassembled WGS sequence"/>
</dbReference>
<comment type="caution">
    <text evidence="2">The sequence shown here is derived from an EMBL/GenBank/DDBJ whole genome shotgun (WGS) entry which is preliminary data.</text>
</comment>
<reference evidence="2" key="1">
    <citation type="submission" date="2023-07" db="EMBL/GenBank/DDBJ databases">
        <authorList>
            <consortium name="CYATHOMIX"/>
        </authorList>
    </citation>
    <scope>NUCLEOTIDE SEQUENCE</scope>
    <source>
        <strain evidence="2">N/A</strain>
    </source>
</reference>
<sequence length="308" mass="34884">MADDQPFEGRVKLNVGGTIFETSLSTLTKYSGSMFSALVADRWQQQEELFIDRNSTYFAKVLDYLRDGEYVVLPEDYVSLKCLRREAEFYNLPGLVELCSSKLLEKHKHPSCGERVKINVGGVVFTTSFTSVNSVKDSLLSAMVADRQQKEEEVFIDRDPTHFAKVLNYLREGERFLPPSDDDTRESLRSEAEFYNLPDLAQMCACHAGDVVKWTTRAITTYALIPYTSGNYKCINCNLIAYKGERTYIAVNTNLRSEQTPPLGSDWAFTKGRVMAVNSICCRVKFTDNWGEFDVHAPKSALHLANSR</sequence>
<dbReference type="SUPFAM" id="SSF54695">
    <property type="entry name" value="POZ domain"/>
    <property type="match status" value="2"/>
</dbReference>
<dbReference type="PANTHER" id="PTHR11145:SF12">
    <property type="entry name" value="BTB DOMAIN-CONTAINING PROTEIN"/>
    <property type="match status" value="1"/>
</dbReference>
<evidence type="ECO:0000259" key="1">
    <source>
        <dbReference type="PROSITE" id="PS50097"/>
    </source>
</evidence>
<dbReference type="InterPro" id="IPR045068">
    <property type="entry name" value="BACURD1-3"/>
</dbReference>
<gene>
    <name evidence="2" type="ORF">CYNAS_LOCUS4008</name>
</gene>
<feature type="domain" description="BTB" evidence="1">
    <location>
        <begin position="9"/>
        <end position="74"/>
    </location>
</feature>
<dbReference type="GO" id="GO:0051260">
    <property type="term" value="P:protein homooligomerization"/>
    <property type="evidence" value="ECO:0007669"/>
    <property type="project" value="InterPro"/>
</dbReference>
<dbReference type="PANTHER" id="PTHR11145">
    <property type="entry name" value="BTB/POZ DOMAIN-CONTAINING ADAPTER FOR CUL3-MEDIATED RHOA DEGRADATION PROTEIN FAMILY MEMBER"/>
    <property type="match status" value="1"/>
</dbReference>
<dbReference type="InterPro" id="IPR003131">
    <property type="entry name" value="T1-type_BTB"/>
</dbReference>
<name>A0AA36DRT5_CYLNA</name>
<accession>A0AA36DRT5</accession>
<dbReference type="EMBL" id="CATQJL010000001">
    <property type="protein sequence ID" value="CAJ0592025.1"/>
    <property type="molecule type" value="Genomic_DNA"/>
</dbReference>
<dbReference type="Gene3D" id="3.30.710.10">
    <property type="entry name" value="Potassium Channel Kv1.1, Chain A"/>
    <property type="match status" value="2"/>
</dbReference>
<keyword evidence="3" id="KW-1185">Reference proteome</keyword>
<dbReference type="InterPro" id="IPR011333">
    <property type="entry name" value="SKP1/BTB/POZ_sf"/>
</dbReference>
<dbReference type="SMART" id="SM00225">
    <property type="entry name" value="BTB"/>
    <property type="match status" value="2"/>
</dbReference>
<evidence type="ECO:0000313" key="2">
    <source>
        <dbReference type="EMBL" id="CAJ0592025.1"/>
    </source>
</evidence>